<dbReference type="InterPro" id="IPR036736">
    <property type="entry name" value="ACP-like_sf"/>
</dbReference>
<dbReference type="PANTHER" id="PTHR45527">
    <property type="entry name" value="NONRIBOSOMAL PEPTIDE SYNTHETASE"/>
    <property type="match status" value="1"/>
</dbReference>
<dbReference type="InterPro" id="IPR025110">
    <property type="entry name" value="AMP-bd_C"/>
</dbReference>
<dbReference type="EMBL" id="BONX01000005">
    <property type="protein sequence ID" value="GIG94507.1"/>
    <property type="molecule type" value="Genomic_DNA"/>
</dbReference>
<evidence type="ECO:0000256" key="1">
    <source>
        <dbReference type="ARBA" id="ARBA00001957"/>
    </source>
</evidence>
<dbReference type="Pfam" id="PF00550">
    <property type="entry name" value="PP-binding"/>
    <property type="match status" value="1"/>
</dbReference>
<proteinExistence type="predicted"/>
<dbReference type="SUPFAM" id="SSF52777">
    <property type="entry name" value="CoA-dependent acyltransferases"/>
    <property type="match status" value="2"/>
</dbReference>
<dbReference type="Gene3D" id="3.30.559.30">
    <property type="entry name" value="Nonribosomal peptide synthetase, condensation domain"/>
    <property type="match status" value="1"/>
</dbReference>
<gene>
    <name evidence="3" type="ORF">Pma05_10800</name>
</gene>
<dbReference type="NCBIfam" id="TIGR01733">
    <property type="entry name" value="AA-adenyl-dom"/>
    <property type="match status" value="1"/>
</dbReference>
<dbReference type="InterPro" id="IPR020459">
    <property type="entry name" value="AMP-binding"/>
</dbReference>
<protein>
    <recommendedName>
        <fullName evidence="2">Carrier domain-containing protein</fullName>
    </recommendedName>
</protein>
<dbReference type="Gene3D" id="3.30.300.30">
    <property type="match status" value="1"/>
</dbReference>
<dbReference type="PROSITE" id="PS00455">
    <property type="entry name" value="AMP_BINDING"/>
    <property type="match status" value="1"/>
</dbReference>
<dbReference type="Gene3D" id="3.30.559.10">
    <property type="entry name" value="Chloramphenicol acetyltransferase-like domain"/>
    <property type="match status" value="1"/>
</dbReference>
<dbReference type="Gene3D" id="3.40.50.12780">
    <property type="entry name" value="N-terminal domain of ligase-like"/>
    <property type="match status" value="1"/>
</dbReference>
<dbReference type="RefSeq" id="WP_203856166.1">
    <property type="nucleotide sequence ID" value="NZ_BAAAZQ010000002.1"/>
</dbReference>
<dbReference type="Proteomes" id="UP000621500">
    <property type="component" value="Unassembled WGS sequence"/>
</dbReference>
<comment type="cofactor">
    <cofactor evidence="1">
        <name>pantetheine 4'-phosphate</name>
        <dbReference type="ChEBI" id="CHEBI:47942"/>
    </cofactor>
</comment>
<dbReference type="InterPro" id="IPR023213">
    <property type="entry name" value="CAT-like_dom_sf"/>
</dbReference>
<dbReference type="Pfam" id="PF00668">
    <property type="entry name" value="Condensation"/>
    <property type="match status" value="1"/>
</dbReference>
<dbReference type="InterPro" id="IPR020845">
    <property type="entry name" value="AMP-binding_CS"/>
</dbReference>
<dbReference type="InterPro" id="IPR042099">
    <property type="entry name" value="ANL_N_sf"/>
</dbReference>
<dbReference type="PRINTS" id="PR00154">
    <property type="entry name" value="AMPBINDING"/>
</dbReference>
<evidence type="ECO:0000313" key="3">
    <source>
        <dbReference type="EMBL" id="GIG94507.1"/>
    </source>
</evidence>
<dbReference type="InterPro" id="IPR009081">
    <property type="entry name" value="PP-bd_ACP"/>
</dbReference>
<dbReference type="Pfam" id="PF13193">
    <property type="entry name" value="AMP-binding_C"/>
    <property type="match status" value="1"/>
</dbReference>
<evidence type="ECO:0000313" key="4">
    <source>
        <dbReference type="Proteomes" id="UP000621500"/>
    </source>
</evidence>
<comment type="caution">
    <text evidence="3">The sequence shown here is derived from an EMBL/GenBank/DDBJ whole genome shotgun (WGS) entry which is preliminary data.</text>
</comment>
<reference evidence="3 4" key="1">
    <citation type="submission" date="2021-01" db="EMBL/GenBank/DDBJ databases">
        <title>Whole genome shotgun sequence of Plantactinospora mayteni NBRC 109088.</title>
        <authorList>
            <person name="Komaki H."/>
            <person name="Tamura T."/>
        </authorList>
    </citation>
    <scope>NUCLEOTIDE SEQUENCE [LARGE SCALE GENOMIC DNA]</scope>
    <source>
        <strain evidence="3 4">NBRC 109088</strain>
    </source>
</reference>
<organism evidence="3 4">
    <name type="scientific">Plantactinospora mayteni</name>
    <dbReference type="NCBI Taxonomy" id="566021"/>
    <lineage>
        <taxon>Bacteria</taxon>
        <taxon>Bacillati</taxon>
        <taxon>Actinomycetota</taxon>
        <taxon>Actinomycetes</taxon>
        <taxon>Micromonosporales</taxon>
        <taxon>Micromonosporaceae</taxon>
        <taxon>Plantactinospora</taxon>
    </lineage>
</organism>
<sequence length="1009" mass="108012">MLQRLFPDRGISNEGLTLSVSGRLDLGVLSHQVCLLVRRHPALRTAFPEIDGEPYAVVSPAAEAQVSISVVENPAEPLEQAVADFVSAPFDLAGDGPFRVGLWRYPDRDVCCLALHHLVYDAWTAGVLFRDLVEGYNAEVSGVALPAHLAEPVETYVEPVPGERAVAYWRSRMIGVQADRQQMAMGRLHDRTETFAGASRRHDLSVVARAAVRNMARRYRATENIVLLAAYYLLLTRHGAGPDVVVGVSVDVRDVTQRASVGYHVNSLPIRVLVEAAGSFGDLVAATRYAFMSGLNYGEVSYEAVLPDLAESGANWRSPLFRFMFNYRPVPVPEHTLLGGNLVEIVAAPPRHSLQDLVFTVETGPGYDSVLAVYRTEVFDDADVAALQERYEALLERLADAEGRPLTEVEWWSPRDRAVVDAANSTAGHGDPPLVIDSVEAAGCADPKAVAVIDDAGEHTYGELFGAAAEIGDRLSAAGVGRRQVVAVYADRGLSLAAAALGVWGVEGAYLPLHPDNPAELLAFQLMDSGAAAVLADRPLPPDTTVRCPVLPIRDLPRRQETKLGARPSNEDIAYVIYTSGSTGRPKGVRVTHGNLANVVRHFAHALSAGEEDAMLWLSTFAFDISALELFLPLTVGGRVVVAPDAARADAARMMDLMREHGVRVIQGTPTTFTQLTPENAAGLSGRTVLCGGEPLPPSLAAMLLGAGCRLTNVYGPTEATIWSTAATLTLDDIGSVSIGTPISNTVAFVVDAAGAELPPGVVGELCIAGQGVASGYLNRSELTRDRFGVSPRFGRYYRTGDRASWRHDGTLSLHGRTDRQVKVRAHRVELGEVEAALTEHPGVVAAAVVLREDMPGDPGLAAFVQPIPGAPPGLLEDLWRHSRAKLPSYALPAYLEVGRLPLTPSGKVDYRSLVARPMATRVAAPEGDGAVDEPVGGMLAIWRDLLHNPDIGPNDNFFLVGGQSLTAVRMLARVSRSAGVRLTLDGLLDHPTATAFVRYVSAARQDGG</sequence>
<dbReference type="SUPFAM" id="SSF47336">
    <property type="entry name" value="ACP-like"/>
    <property type="match status" value="1"/>
</dbReference>
<dbReference type="PROSITE" id="PS50075">
    <property type="entry name" value="CARRIER"/>
    <property type="match status" value="1"/>
</dbReference>
<dbReference type="InterPro" id="IPR001242">
    <property type="entry name" value="Condensation_dom"/>
</dbReference>
<dbReference type="InterPro" id="IPR045851">
    <property type="entry name" value="AMP-bd_C_sf"/>
</dbReference>
<dbReference type="Gene3D" id="1.10.1200.10">
    <property type="entry name" value="ACP-like"/>
    <property type="match status" value="1"/>
</dbReference>
<dbReference type="InterPro" id="IPR000873">
    <property type="entry name" value="AMP-dep_synth/lig_dom"/>
</dbReference>
<dbReference type="Pfam" id="PF00501">
    <property type="entry name" value="AMP-binding"/>
    <property type="match status" value="1"/>
</dbReference>
<feature type="domain" description="Carrier" evidence="2">
    <location>
        <begin position="930"/>
        <end position="1005"/>
    </location>
</feature>
<dbReference type="PANTHER" id="PTHR45527:SF1">
    <property type="entry name" value="FATTY ACID SYNTHASE"/>
    <property type="match status" value="1"/>
</dbReference>
<dbReference type="InterPro" id="IPR010071">
    <property type="entry name" value="AA_adenyl_dom"/>
</dbReference>
<name>A0ABQ4EIF2_9ACTN</name>
<keyword evidence="4" id="KW-1185">Reference proteome</keyword>
<dbReference type="CDD" id="cd05930">
    <property type="entry name" value="A_NRPS"/>
    <property type="match status" value="1"/>
</dbReference>
<accession>A0ABQ4EIF2</accession>
<evidence type="ECO:0000259" key="2">
    <source>
        <dbReference type="PROSITE" id="PS50075"/>
    </source>
</evidence>
<dbReference type="SUPFAM" id="SSF56801">
    <property type="entry name" value="Acetyl-CoA synthetase-like"/>
    <property type="match status" value="1"/>
</dbReference>